<sequence>MLIILFFLNESLPPSRRVKSIARSMTTALNYINPHSLLTFKPVQKLSLRDKTHLTVTGFVYFSYLLIYSGLEYTISFLTYSRFNYSRMDQGKMFFFIGLSMVITQGGFVRRIPPHLELKAAYYAIGLLIPCFLVIAIAHSTVLLYIGVLLYALSTAFVVPCLTSHVSRLGSPSQKGTIIGILRSIGALSRALGPLLFSTIYWSQGPIFCYIFGSLLFVIPLTCIRWKLLDQKRTERFFYK</sequence>
<dbReference type="Gene3D" id="1.20.1250.20">
    <property type="entry name" value="MFS general substrate transporter like domains"/>
    <property type="match status" value="1"/>
</dbReference>
<keyword evidence="3 6" id="KW-0812">Transmembrane</keyword>
<evidence type="ECO:0000256" key="3">
    <source>
        <dbReference type="ARBA" id="ARBA00022692"/>
    </source>
</evidence>
<reference evidence="7 8" key="1">
    <citation type="journal article" date="2017" name="Gigascience">
        <title>Draft genome of the honey bee ectoparasitic mite, Tropilaelaps mercedesae, is shaped by the parasitic life history.</title>
        <authorList>
            <person name="Dong X."/>
            <person name="Armstrong S.D."/>
            <person name="Xia D."/>
            <person name="Makepeace B.L."/>
            <person name="Darby A.C."/>
            <person name="Kadowaki T."/>
        </authorList>
    </citation>
    <scope>NUCLEOTIDE SEQUENCE [LARGE SCALE GENOMIC DNA]</scope>
    <source>
        <strain evidence="7">Wuxi-XJTLU</strain>
    </source>
</reference>
<dbReference type="InterPro" id="IPR011701">
    <property type="entry name" value="MFS"/>
</dbReference>
<keyword evidence="5 6" id="KW-0472">Membrane</keyword>
<evidence type="ECO:0000256" key="1">
    <source>
        <dbReference type="ARBA" id="ARBA00004141"/>
    </source>
</evidence>
<comment type="caution">
    <text evidence="7">The sequence shown here is derived from an EMBL/GenBank/DDBJ whole genome shotgun (WGS) entry which is preliminary data.</text>
</comment>
<dbReference type="Pfam" id="PF07690">
    <property type="entry name" value="MFS_1"/>
    <property type="match status" value="1"/>
</dbReference>
<dbReference type="PANTHER" id="PTHR23504">
    <property type="entry name" value="MAJOR FACILITATOR SUPERFAMILY DOMAIN-CONTAINING PROTEIN 10"/>
    <property type="match status" value="1"/>
</dbReference>
<feature type="transmembrane region" description="Helical" evidence="6">
    <location>
        <begin position="144"/>
        <end position="166"/>
    </location>
</feature>
<dbReference type="GO" id="GO:0031526">
    <property type="term" value="C:brush border membrane"/>
    <property type="evidence" value="ECO:0007669"/>
    <property type="project" value="TreeGrafter"/>
</dbReference>
<dbReference type="OrthoDB" id="196650at2759"/>
<dbReference type="InterPro" id="IPR036259">
    <property type="entry name" value="MFS_trans_sf"/>
</dbReference>
<feature type="transmembrane region" description="Helical" evidence="6">
    <location>
        <begin position="91"/>
        <end position="108"/>
    </location>
</feature>
<keyword evidence="2" id="KW-0813">Transport</keyword>
<dbReference type="SUPFAM" id="SSF103473">
    <property type="entry name" value="MFS general substrate transporter"/>
    <property type="match status" value="1"/>
</dbReference>
<evidence type="ECO:0000256" key="5">
    <source>
        <dbReference type="ARBA" id="ARBA00023136"/>
    </source>
</evidence>
<organism evidence="7 8">
    <name type="scientific">Tropilaelaps mercedesae</name>
    <dbReference type="NCBI Taxonomy" id="418985"/>
    <lineage>
        <taxon>Eukaryota</taxon>
        <taxon>Metazoa</taxon>
        <taxon>Ecdysozoa</taxon>
        <taxon>Arthropoda</taxon>
        <taxon>Chelicerata</taxon>
        <taxon>Arachnida</taxon>
        <taxon>Acari</taxon>
        <taxon>Parasitiformes</taxon>
        <taxon>Mesostigmata</taxon>
        <taxon>Gamasina</taxon>
        <taxon>Dermanyssoidea</taxon>
        <taxon>Laelapidae</taxon>
        <taxon>Tropilaelaps</taxon>
    </lineage>
</organism>
<evidence type="ECO:0000256" key="4">
    <source>
        <dbReference type="ARBA" id="ARBA00022989"/>
    </source>
</evidence>
<dbReference type="PANTHER" id="PTHR23504:SF31">
    <property type="entry name" value="MAJOR FACILITATOR SUPERFAMILY DOMAIN-CONTAINING PROTEIN 10"/>
    <property type="match status" value="1"/>
</dbReference>
<evidence type="ECO:0000313" key="7">
    <source>
        <dbReference type="EMBL" id="OQR66542.1"/>
    </source>
</evidence>
<proteinExistence type="predicted"/>
<dbReference type="Proteomes" id="UP000192247">
    <property type="component" value="Unassembled WGS sequence"/>
</dbReference>
<dbReference type="STRING" id="418985.A0A1V9WZL4"/>
<evidence type="ECO:0000256" key="2">
    <source>
        <dbReference type="ARBA" id="ARBA00022448"/>
    </source>
</evidence>
<comment type="subcellular location">
    <subcellularLocation>
        <location evidence="1">Membrane</location>
        <topology evidence="1">Multi-pass membrane protein</topology>
    </subcellularLocation>
</comment>
<evidence type="ECO:0000256" key="6">
    <source>
        <dbReference type="SAM" id="Phobius"/>
    </source>
</evidence>
<evidence type="ECO:0000313" key="8">
    <source>
        <dbReference type="Proteomes" id="UP000192247"/>
    </source>
</evidence>
<feature type="transmembrane region" description="Helical" evidence="6">
    <location>
        <begin position="207"/>
        <end position="226"/>
    </location>
</feature>
<feature type="transmembrane region" description="Helical" evidence="6">
    <location>
        <begin position="120"/>
        <end position="138"/>
    </location>
</feature>
<accession>A0A1V9WZL4</accession>
<dbReference type="InParanoid" id="A0A1V9WZL4"/>
<dbReference type="EMBL" id="MNPL01032032">
    <property type="protein sequence ID" value="OQR66542.1"/>
    <property type="molecule type" value="Genomic_DNA"/>
</dbReference>
<keyword evidence="8" id="KW-1185">Reference proteome</keyword>
<keyword evidence="4 6" id="KW-1133">Transmembrane helix</keyword>
<protein>
    <submittedName>
        <fullName evidence="7">Major facilitator superfamily domain-containing protein 10-like</fullName>
    </submittedName>
</protein>
<dbReference type="AlphaFoldDB" id="A0A1V9WZL4"/>
<dbReference type="GO" id="GO:0022857">
    <property type="term" value="F:transmembrane transporter activity"/>
    <property type="evidence" value="ECO:0007669"/>
    <property type="project" value="InterPro"/>
</dbReference>
<name>A0A1V9WZL4_9ACAR</name>
<gene>
    <name evidence="7" type="ORF">BIW11_14085</name>
</gene>
<feature type="transmembrane region" description="Helical" evidence="6">
    <location>
        <begin position="54"/>
        <end position="71"/>
    </location>
</feature>